<reference evidence="2 3" key="1">
    <citation type="submission" date="2015-02" db="EMBL/GenBank/DDBJ databases">
        <title>Draft genome sequences of ten Microbacterium spp. with emphasis on heavy metal contaminated environments.</title>
        <authorList>
            <person name="Corretto E."/>
        </authorList>
    </citation>
    <scope>NUCLEOTIDE SEQUENCE [LARGE SCALE GENOMIC DNA]</scope>
    <source>
        <strain evidence="2 3">ARN176</strain>
    </source>
</reference>
<feature type="compositionally biased region" description="Basic residues" evidence="1">
    <location>
        <begin position="268"/>
        <end position="282"/>
    </location>
</feature>
<dbReference type="InterPro" id="IPR036390">
    <property type="entry name" value="WH_DNA-bd_sf"/>
</dbReference>
<evidence type="ECO:0000313" key="3">
    <source>
        <dbReference type="Proteomes" id="UP000033740"/>
    </source>
</evidence>
<dbReference type="InterPro" id="IPR036388">
    <property type="entry name" value="WH-like_DNA-bd_sf"/>
</dbReference>
<dbReference type="EMBL" id="JYIX01000027">
    <property type="protein sequence ID" value="KJL34528.1"/>
    <property type="molecule type" value="Genomic_DNA"/>
</dbReference>
<proteinExistence type="predicted"/>
<dbReference type="PATRIC" id="fig|582680.6.peg.806"/>
<evidence type="ECO:0008006" key="4">
    <source>
        <dbReference type="Google" id="ProtNLM"/>
    </source>
</evidence>
<sequence>MNSTENTPENTPADRSRPFGFWITAVDRLLAAEFATAFEDEGITRRDWRILNAVDGTVPLGRDLPDGKVRHLAALGWVEPGPDGWTLTAEGAAAKARLSTAVEEIRAQVAGALDPEEFATMAAALEKLARGLGYEEGTRLPRRHTGERRGAGRDRREHGHRGRGHRGHDRHHGDHHDGEFGERFARHGEHPRHEDGFHGGHPGGFGHGRFGGRSGAGREWSHREHLRHEHLRHEHRCGGHADGERLPREHGRGEHPFRGHGAPGRSPAHLHIHLHDGRHRNG</sequence>
<evidence type="ECO:0000313" key="2">
    <source>
        <dbReference type="EMBL" id="KJL34528.1"/>
    </source>
</evidence>
<dbReference type="Proteomes" id="UP000033740">
    <property type="component" value="Unassembled WGS sequence"/>
</dbReference>
<comment type="caution">
    <text evidence="2">The sequence shown here is derived from an EMBL/GenBank/DDBJ whole genome shotgun (WGS) entry which is preliminary data.</text>
</comment>
<feature type="region of interest" description="Disordered" evidence="1">
    <location>
        <begin position="136"/>
        <end position="282"/>
    </location>
</feature>
<accession>A0A0F0LN07</accession>
<feature type="compositionally biased region" description="Basic and acidic residues" evidence="1">
    <location>
        <begin position="236"/>
        <end position="257"/>
    </location>
</feature>
<dbReference type="SUPFAM" id="SSF46785">
    <property type="entry name" value="Winged helix' DNA-binding domain"/>
    <property type="match status" value="1"/>
</dbReference>
<feature type="compositionally biased region" description="Basic residues" evidence="1">
    <location>
        <begin position="158"/>
        <end position="170"/>
    </location>
</feature>
<protein>
    <recommendedName>
        <fullName evidence="4">DNA-binding transcriptional regulator, MarR family</fullName>
    </recommendedName>
</protein>
<dbReference type="AlphaFoldDB" id="A0A0F0LN07"/>
<evidence type="ECO:0000256" key="1">
    <source>
        <dbReference type="SAM" id="MobiDB-lite"/>
    </source>
</evidence>
<feature type="compositionally biased region" description="Basic and acidic residues" evidence="1">
    <location>
        <begin position="147"/>
        <end position="157"/>
    </location>
</feature>
<gene>
    <name evidence="2" type="ORF">RS86_00783</name>
</gene>
<feature type="compositionally biased region" description="Gly residues" evidence="1">
    <location>
        <begin position="199"/>
        <end position="215"/>
    </location>
</feature>
<dbReference type="STRING" id="582680.RS86_00783"/>
<feature type="compositionally biased region" description="Basic and acidic residues" evidence="1">
    <location>
        <begin position="171"/>
        <end position="198"/>
    </location>
</feature>
<dbReference type="Gene3D" id="1.10.10.10">
    <property type="entry name" value="Winged helix-like DNA-binding domain superfamily/Winged helix DNA-binding domain"/>
    <property type="match status" value="2"/>
</dbReference>
<keyword evidence="3" id="KW-1185">Reference proteome</keyword>
<organism evidence="2 3">
    <name type="scientific">Microbacterium azadirachtae</name>
    <dbReference type="NCBI Taxonomy" id="582680"/>
    <lineage>
        <taxon>Bacteria</taxon>
        <taxon>Bacillati</taxon>
        <taxon>Actinomycetota</taxon>
        <taxon>Actinomycetes</taxon>
        <taxon>Micrococcales</taxon>
        <taxon>Microbacteriaceae</taxon>
        <taxon>Microbacterium</taxon>
    </lineage>
</organism>
<dbReference type="RefSeq" id="WP_052680055.1">
    <property type="nucleotide sequence ID" value="NZ_JYIX01000027.1"/>
</dbReference>
<name>A0A0F0LN07_9MICO</name>